<dbReference type="Proteomes" id="UP001501455">
    <property type="component" value="Unassembled WGS sequence"/>
</dbReference>
<gene>
    <name evidence="2" type="ORF">GCM10019016_083430</name>
</gene>
<name>A0ABP6U4L3_9ACTN</name>
<keyword evidence="1" id="KW-0472">Membrane</keyword>
<comment type="caution">
    <text evidence="2">The sequence shown here is derived from an EMBL/GenBank/DDBJ whole genome shotgun (WGS) entry which is preliminary data.</text>
</comment>
<sequence>MPPCFSRPVPVPEACGALPSPSFLPSSSPTTYVPVAARRRPAAPRAAGLVLVGLGAGRLLALVLLRVLLLLLFLLHRAARHPPGVRQQRPRLLGVRAAEGAAVVGVGGLTGQRQVAADRLGGQTERLQHRLGQLPAVQGAGHGTADPLVGEGAVGAVEGELGVGRLQ</sequence>
<keyword evidence="1" id="KW-1133">Transmembrane helix</keyword>
<reference evidence="3" key="1">
    <citation type="journal article" date="2019" name="Int. J. Syst. Evol. Microbiol.">
        <title>The Global Catalogue of Microorganisms (GCM) 10K type strain sequencing project: providing services to taxonomists for standard genome sequencing and annotation.</title>
        <authorList>
            <consortium name="The Broad Institute Genomics Platform"/>
            <consortium name="The Broad Institute Genome Sequencing Center for Infectious Disease"/>
            <person name="Wu L."/>
            <person name="Ma J."/>
        </authorList>
    </citation>
    <scope>NUCLEOTIDE SEQUENCE [LARGE SCALE GENOMIC DNA]</scope>
    <source>
        <strain evidence="3">JCM 4816</strain>
    </source>
</reference>
<keyword evidence="1" id="KW-0812">Transmembrane</keyword>
<protein>
    <submittedName>
        <fullName evidence="2">Uncharacterized protein</fullName>
    </submittedName>
</protein>
<proteinExistence type="predicted"/>
<organism evidence="2 3">
    <name type="scientific">Streptomyces prasinosporus</name>
    <dbReference type="NCBI Taxonomy" id="68256"/>
    <lineage>
        <taxon>Bacteria</taxon>
        <taxon>Bacillati</taxon>
        <taxon>Actinomycetota</taxon>
        <taxon>Actinomycetes</taxon>
        <taxon>Kitasatosporales</taxon>
        <taxon>Streptomycetaceae</taxon>
        <taxon>Streptomyces</taxon>
        <taxon>Streptomyces albogriseolus group</taxon>
    </lineage>
</organism>
<evidence type="ECO:0000313" key="2">
    <source>
        <dbReference type="EMBL" id="GAA3501236.1"/>
    </source>
</evidence>
<evidence type="ECO:0000313" key="3">
    <source>
        <dbReference type="Proteomes" id="UP001501455"/>
    </source>
</evidence>
<evidence type="ECO:0000256" key="1">
    <source>
        <dbReference type="SAM" id="Phobius"/>
    </source>
</evidence>
<keyword evidence="3" id="KW-1185">Reference proteome</keyword>
<feature type="transmembrane region" description="Helical" evidence="1">
    <location>
        <begin position="59"/>
        <end position="79"/>
    </location>
</feature>
<dbReference type="EMBL" id="BAAAXF010000058">
    <property type="protein sequence ID" value="GAA3501236.1"/>
    <property type="molecule type" value="Genomic_DNA"/>
</dbReference>
<accession>A0ABP6U4L3</accession>